<reference evidence="6" key="1">
    <citation type="submission" date="2014-08" db="EMBL/GenBank/DDBJ databases">
        <title>Coriobacteriaceae sp. complete genome.</title>
        <authorList>
            <person name="Looft T."/>
            <person name="Bayles D.O."/>
            <person name="Stanton T.B."/>
        </authorList>
    </citation>
    <scope>NUCLEOTIDE SEQUENCE [LARGE SCALE GENOMIC DNA]</scope>
    <source>
        <strain evidence="6">68-1-3</strain>
    </source>
</reference>
<keyword evidence="6" id="KW-1185">Reference proteome</keyword>
<dbReference type="SUPFAM" id="SSF55874">
    <property type="entry name" value="ATPase domain of HSP90 chaperone/DNA topoisomerase II/histidine kinase"/>
    <property type="match status" value="1"/>
</dbReference>
<keyword evidence="4" id="KW-0812">Transmembrane</keyword>
<evidence type="ECO:0000256" key="4">
    <source>
        <dbReference type="SAM" id="Phobius"/>
    </source>
</evidence>
<proteinExistence type="predicted"/>
<dbReference type="OrthoDB" id="9781904at2"/>
<evidence type="ECO:0000313" key="6">
    <source>
        <dbReference type="Proteomes" id="UP000031121"/>
    </source>
</evidence>
<feature type="transmembrane region" description="Helical" evidence="4">
    <location>
        <begin position="47"/>
        <end position="66"/>
    </location>
</feature>
<dbReference type="RefSeq" id="WP_039689116.1">
    <property type="nucleotide sequence ID" value="NZ_CP009302.1"/>
</dbReference>
<dbReference type="PANTHER" id="PTHR24421">
    <property type="entry name" value="NITRATE/NITRITE SENSOR PROTEIN NARX-RELATED"/>
    <property type="match status" value="1"/>
</dbReference>
<dbReference type="KEGG" id="cbac:JI75_04710"/>
<keyword evidence="3" id="KW-0902">Two-component regulatory system</keyword>
<dbReference type="InterPro" id="IPR050482">
    <property type="entry name" value="Sensor_HK_TwoCompSys"/>
</dbReference>
<sequence length="497" mass="54281">MMELFSSWDAATLIAFGVIYLVLAVAQIGHTFCLGARQDPRTPVESLVYEALVFAHVVVPGSLALNGVGIRLAFLVIPVDAFLHLNAVAAVLAAYLAWQRRNPVFLIEAALAACATPLLFPVVVGTGVPFLTIDAALFAIRVPVALVRDALHMKSHVTWLSIAESIKEMPDGILCATTRGDILLLNDRMRYYLEKLGLPMDLADARGIRDSLRERGTALTAGSRSRSDDTVNIEFPDGEVCLVSFDQAQLGRRRCMRIMAYDVTENVRLSRNIAEANRELELRCDEIRDSMQAVVRISEDRAMVRMKSRVHDIIGQRLSMVHRLLEDGDLSDASIAQMRPLLKGILEDLDPNPNLTAHDELASIIDTFGLIGVTVERKGELPADAGVASAMVSIIREAATNAVRHAQALHVTASISTRETDWEQGCAPCTVLTIDNDGTTCADGPAEGSGIPGMRRAAQAVGGVLEIRWTPRFRIEAVFPHVWEYDSAKPAPCENKE</sequence>
<dbReference type="EMBL" id="CP009302">
    <property type="protein sequence ID" value="AJC12073.1"/>
    <property type="molecule type" value="Genomic_DNA"/>
</dbReference>
<organism evidence="5 6">
    <name type="scientific">Berryella intestinalis</name>
    <dbReference type="NCBI Taxonomy" id="1531429"/>
    <lineage>
        <taxon>Bacteria</taxon>
        <taxon>Bacillati</taxon>
        <taxon>Actinomycetota</taxon>
        <taxon>Coriobacteriia</taxon>
        <taxon>Eggerthellales</taxon>
        <taxon>Eggerthellaceae</taxon>
        <taxon>Berryella</taxon>
    </lineage>
</organism>
<dbReference type="Proteomes" id="UP000031121">
    <property type="component" value="Chromosome"/>
</dbReference>
<dbReference type="GO" id="GO:0016301">
    <property type="term" value="F:kinase activity"/>
    <property type="evidence" value="ECO:0007669"/>
    <property type="project" value="UniProtKB-KW"/>
</dbReference>
<protein>
    <submittedName>
        <fullName evidence="5">Uncharacterized protein</fullName>
    </submittedName>
</protein>
<keyword evidence="1" id="KW-0808">Transferase</keyword>
<keyword evidence="4" id="KW-1133">Transmembrane helix</keyword>
<keyword evidence="4" id="KW-0472">Membrane</keyword>
<dbReference type="HOGENOM" id="CLU_548260_0_0_11"/>
<evidence type="ECO:0000256" key="2">
    <source>
        <dbReference type="ARBA" id="ARBA00022777"/>
    </source>
</evidence>
<dbReference type="GO" id="GO:0000160">
    <property type="term" value="P:phosphorelay signal transduction system"/>
    <property type="evidence" value="ECO:0007669"/>
    <property type="project" value="UniProtKB-KW"/>
</dbReference>
<feature type="transmembrane region" description="Helical" evidence="4">
    <location>
        <begin position="105"/>
        <end position="124"/>
    </location>
</feature>
<evidence type="ECO:0000256" key="1">
    <source>
        <dbReference type="ARBA" id="ARBA00022679"/>
    </source>
</evidence>
<feature type="transmembrane region" description="Helical" evidence="4">
    <location>
        <begin position="12"/>
        <end position="35"/>
    </location>
</feature>
<evidence type="ECO:0000313" key="5">
    <source>
        <dbReference type="EMBL" id="AJC12073.1"/>
    </source>
</evidence>
<evidence type="ECO:0000256" key="3">
    <source>
        <dbReference type="ARBA" id="ARBA00023012"/>
    </source>
</evidence>
<gene>
    <name evidence="5" type="ORF">JI75_04710</name>
</gene>
<keyword evidence="2" id="KW-0418">Kinase</keyword>
<dbReference type="InterPro" id="IPR036890">
    <property type="entry name" value="HATPase_C_sf"/>
</dbReference>
<dbReference type="Gene3D" id="3.30.565.10">
    <property type="entry name" value="Histidine kinase-like ATPase, C-terminal domain"/>
    <property type="match status" value="1"/>
</dbReference>
<dbReference type="CDD" id="cd16917">
    <property type="entry name" value="HATPase_UhpB-NarQ-NarX-like"/>
    <property type="match status" value="1"/>
</dbReference>
<dbReference type="PANTHER" id="PTHR24421:SF58">
    <property type="entry name" value="SIGNAL TRANSDUCTION HISTIDINE-PROTEIN KINASE_PHOSPHATASE UHPB"/>
    <property type="match status" value="1"/>
</dbReference>
<feature type="transmembrane region" description="Helical" evidence="4">
    <location>
        <begin position="72"/>
        <end position="98"/>
    </location>
</feature>
<name>A0A0A8B5M1_9ACTN</name>
<reference evidence="5 6" key="2">
    <citation type="journal article" date="2015" name="Genome Announc.">
        <title>Complete Genome Sequence of Coriobacteriaceae Strain 68-1-3, a Novel Mucus-Degrading Isolate from the Swine Intestinal Tract.</title>
        <authorList>
            <person name="Looft T."/>
            <person name="Bayles D.O."/>
            <person name="Alt D.P."/>
            <person name="Stanton T.B."/>
        </authorList>
    </citation>
    <scope>NUCLEOTIDE SEQUENCE [LARGE SCALE GENOMIC DNA]</scope>
    <source>
        <strain evidence="5 6">68-1-3</strain>
    </source>
</reference>
<dbReference type="AlphaFoldDB" id="A0A0A8B5M1"/>
<accession>A0A0A8B5M1</accession>
<dbReference type="STRING" id="1531429.JI75_04710"/>